<dbReference type="Pfam" id="PF17267">
    <property type="entry name" value="DUF5333"/>
    <property type="match status" value="1"/>
</dbReference>
<dbReference type="PATRIC" id="fig|1397108.4.peg.2483"/>
<dbReference type="InterPro" id="IPR020349">
    <property type="entry name" value="Uncharacterised_14.7kDa"/>
</dbReference>
<dbReference type="KEGG" id="cmar:IMCC12053_2428"/>
<accession>A0A0P0A0X0</accession>
<proteinExistence type="predicted"/>
<protein>
    <submittedName>
        <fullName evidence="1">Uncharacterized protein</fullName>
    </submittedName>
</protein>
<keyword evidence="2" id="KW-1185">Reference proteome</keyword>
<organism evidence="1 2">
    <name type="scientific">Celeribacter marinus</name>
    <dbReference type="NCBI Taxonomy" id="1397108"/>
    <lineage>
        <taxon>Bacteria</taxon>
        <taxon>Pseudomonadati</taxon>
        <taxon>Pseudomonadota</taxon>
        <taxon>Alphaproteobacteria</taxon>
        <taxon>Rhodobacterales</taxon>
        <taxon>Roseobacteraceae</taxon>
        <taxon>Celeribacter</taxon>
    </lineage>
</organism>
<evidence type="ECO:0000313" key="2">
    <source>
        <dbReference type="Proteomes" id="UP000064920"/>
    </source>
</evidence>
<evidence type="ECO:0000313" key="1">
    <source>
        <dbReference type="EMBL" id="ALI56375.1"/>
    </source>
</evidence>
<reference evidence="1 2" key="1">
    <citation type="submission" date="2015-05" db="EMBL/GenBank/DDBJ databases">
        <authorList>
            <person name="Wang D.B."/>
            <person name="Wang M."/>
        </authorList>
    </citation>
    <scope>NUCLEOTIDE SEQUENCE [LARGE SCALE GENOMIC DNA]</scope>
    <source>
        <strain evidence="1 2">IMCC 12053</strain>
    </source>
</reference>
<sequence length="138" mass="14587">MNMCRVVLSSLLSAAFFVAPLSASALPALSSVKEIDNNMLFVGIAIEIADECPTISARTLKGLNFLWTLKAVASEMGYSNDQIEAYVKSKDEKARIRAAGADYARARGVDPTTSAGLCALGEMEIAKGSVIGSLLRAK</sequence>
<gene>
    <name evidence="1" type="ORF">IMCC12053_2428</name>
</gene>
<dbReference type="AlphaFoldDB" id="A0A0P0A0X0"/>
<dbReference type="STRING" id="1397108.IMCC12053_2428"/>
<dbReference type="RefSeq" id="WP_236852423.1">
    <property type="nucleotide sequence ID" value="NZ_CP012023.1"/>
</dbReference>
<dbReference type="EMBL" id="CP012023">
    <property type="protein sequence ID" value="ALI56375.1"/>
    <property type="molecule type" value="Genomic_DNA"/>
</dbReference>
<name>A0A0P0A0X0_9RHOB</name>
<dbReference type="Proteomes" id="UP000064920">
    <property type="component" value="Chromosome"/>
</dbReference>